<sequence>MTETQYSIASDNLNSSTTPKDDDKLKFSTLSSISSSPFNTISTTASDKTLADESLVPKDLLDSVFSTFGDNSVGDIDLSLNVSRNSLSGNTIVEKHNSVSTKHNSTSTNTNSVNKKHNSGLSKTNYESSNKEESKVTQGLRKDFRTPTSSFLLEDRFNSADLENLNLEASEANIQVPISFSAVSLNLDIGGTC</sequence>
<name>A0A9N8YM78_9GLOM</name>
<evidence type="ECO:0000313" key="2">
    <source>
        <dbReference type="EMBL" id="CAG8438598.1"/>
    </source>
</evidence>
<evidence type="ECO:0000313" key="3">
    <source>
        <dbReference type="Proteomes" id="UP000789342"/>
    </source>
</evidence>
<gene>
    <name evidence="2" type="ORF">AMORRO_LOCUS105</name>
</gene>
<comment type="caution">
    <text evidence="2">The sequence shown here is derived from an EMBL/GenBank/DDBJ whole genome shotgun (WGS) entry which is preliminary data.</text>
</comment>
<feature type="compositionally biased region" description="Low complexity" evidence="1">
    <location>
        <begin position="98"/>
        <end position="113"/>
    </location>
</feature>
<dbReference type="Proteomes" id="UP000789342">
    <property type="component" value="Unassembled WGS sequence"/>
</dbReference>
<reference evidence="2" key="1">
    <citation type="submission" date="2021-06" db="EMBL/GenBank/DDBJ databases">
        <authorList>
            <person name="Kallberg Y."/>
            <person name="Tangrot J."/>
            <person name="Rosling A."/>
        </authorList>
    </citation>
    <scope>NUCLEOTIDE SEQUENCE</scope>
    <source>
        <strain evidence="2">CL551</strain>
    </source>
</reference>
<feature type="compositionally biased region" description="Polar residues" evidence="1">
    <location>
        <begin position="1"/>
        <end position="18"/>
    </location>
</feature>
<feature type="compositionally biased region" description="Basic and acidic residues" evidence="1">
    <location>
        <begin position="129"/>
        <end position="140"/>
    </location>
</feature>
<organism evidence="2 3">
    <name type="scientific">Acaulospora morrowiae</name>
    <dbReference type="NCBI Taxonomy" id="94023"/>
    <lineage>
        <taxon>Eukaryota</taxon>
        <taxon>Fungi</taxon>
        <taxon>Fungi incertae sedis</taxon>
        <taxon>Mucoromycota</taxon>
        <taxon>Glomeromycotina</taxon>
        <taxon>Glomeromycetes</taxon>
        <taxon>Diversisporales</taxon>
        <taxon>Acaulosporaceae</taxon>
        <taxon>Acaulospora</taxon>
    </lineage>
</organism>
<evidence type="ECO:0000256" key="1">
    <source>
        <dbReference type="SAM" id="MobiDB-lite"/>
    </source>
</evidence>
<feature type="region of interest" description="Disordered" evidence="1">
    <location>
        <begin position="97"/>
        <end position="140"/>
    </location>
</feature>
<protein>
    <submittedName>
        <fullName evidence="2">17810_t:CDS:1</fullName>
    </submittedName>
</protein>
<keyword evidence="3" id="KW-1185">Reference proteome</keyword>
<dbReference type="EMBL" id="CAJVPV010000018">
    <property type="protein sequence ID" value="CAG8438598.1"/>
    <property type="molecule type" value="Genomic_DNA"/>
</dbReference>
<accession>A0A9N8YM78</accession>
<proteinExistence type="predicted"/>
<dbReference type="OrthoDB" id="2417222at2759"/>
<dbReference type="AlphaFoldDB" id="A0A9N8YM78"/>
<feature type="region of interest" description="Disordered" evidence="1">
    <location>
        <begin position="1"/>
        <end position="21"/>
    </location>
</feature>